<dbReference type="Gene3D" id="3.40.50.300">
    <property type="entry name" value="P-loop containing nucleotide triphosphate hydrolases"/>
    <property type="match status" value="1"/>
</dbReference>
<keyword evidence="3" id="KW-0547">Nucleotide-binding</keyword>
<protein>
    <recommendedName>
        <fullName evidence="14">Dynamin GTPase</fullName>
    </recommendedName>
</protein>
<dbReference type="SMART" id="SM00302">
    <property type="entry name" value="GED"/>
    <property type="match status" value="1"/>
</dbReference>
<proteinExistence type="predicted"/>
<dbReference type="Pfam" id="PF00153">
    <property type="entry name" value="Mito_carr"/>
    <property type="match status" value="3"/>
</dbReference>
<feature type="domain" description="GED" evidence="10">
    <location>
        <begin position="1061"/>
        <end position="1152"/>
    </location>
</feature>
<comment type="subcellular location">
    <subcellularLocation>
        <location evidence="1">Membrane</location>
        <topology evidence="1">Multi-pass membrane protein</topology>
    </subcellularLocation>
</comment>
<keyword evidence="2 7" id="KW-0812">Transmembrane</keyword>
<feature type="transmembrane region" description="Helical" evidence="9">
    <location>
        <begin position="108"/>
        <end position="127"/>
    </location>
</feature>
<evidence type="ECO:0000256" key="6">
    <source>
        <dbReference type="ARBA" id="ARBA00023136"/>
    </source>
</evidence>
<dbReference type="InterPro" id="IPR045063">
    <property type="entry name" value="Dynamin_N"/>
</dbReference>
<dbReference type="CDD" id="cd08771">
    <property type="entry name" value="DLP_1"/>
    <property type="match status" value="1"/>
</dbReference>
<dbReference type="PANTHER" id="PTHR11566">
    <property type="entry name" value="DYNAMIN"/>
    <property type="match status" value="1"/>
</dbReference>
<dbReference type="GO" id="GO:0016559">
    <property type="term" value="P:peroxisome fission"/>
    <property type="evidence" value="ECO:0007669"/>
    <property type="project" value="TreeGrafter"/>
</dbReference>
<gene>
    <name evidence="12" type="ORF">D9619_006778</name>
</gene>
<evidence type="ECO:0000256" key="8">
    <source>
        <dbReference type="SAM" id="MobiDB-lite"/>
    </source>
</evidence>
<feature type="repeat" description="Solcar" evidence="7">
    <location>
        <begin position="106"/>
        <end position="188"/>
    </location>
</feature>
<dbReference type="Pfam" id="PF01031">
    <property type="entry name" value="Dynamin_M"/>
    <property type="match status" value="1"/>
</dbReference>
<feature type="compositionally biased region" description="Gly residues" evidence="8">
    <location>
        <begin position="974"/>
        <end position="987"/>
    </location>
</feature>
<evidence type="ECO:0008006" key="14">
    <source>
        <dbReference type="Google" id="ProtNLM"/>
    </source>
</evidence>
<dbReference type="Pfam" id="PF02212">
    <property type="entry name" value="GED"/>
    <property type="match status" value="1"/>
</dbReference>
<dbReference type="FunFam" id="3.40.50.300:FF:000383">
    <property type="entry name" value="Dynamin-like gtpase dnm1"/>
    <property type="match status" value="1"/>
</dbReference>
<dbReference type="SMART" id="SM00053">
    <property type="entry name" value="DYNc"/>
    <property type="match status" value="1"/>
</dbReference>
<dbReference type="GO" id="GO:0048312">
    <property type="term" value="P:intracellular distribution of mitochondria"/>
    <property type="evidence" value="ECO:0007669"/>
    <property type="project" value="TreeGrafter"/>
</dbReference>
<feature type="repeat" description="Solcar" evidence="7">
    <location>
        <begin position="211"/>
        <end position="335"/>
    </location>
</feature>
<feature type="transmembrane region" description="Helical" evidence="9">
    <location>
        <begin position="215"/>
        <end position="234"/>
    </location>
</feature>
<dbReference type="EMBL" id="JAACJJ010000042">
    <property type="protein sequence ID" value="KAF5316743.1"/>
    <property type="molecule type" value="Genomic_DNA"/>
</dbReference>
<dbReference type="InterPro" id="IPR030381">
    <property type="entry name" value="G_DYNAMIN_dom"/>
</dbReference>
<evidence type="ECO:0000256" key="3">
    <source>
        <dbReference type="ARBA" id="ARBA00022741"/>
    </source>
</evidence>
<keyword evidence="6 7" id="KW-0472">Membrane</keyword>
<evidence type="ECO:0000256" key="1">
    <source>
        <dbReference type="ARBA" id="ARBA00004141"/>
    </source>
</evidence>
<dbReference type="GO" id="GO:0005874">
    <property type="term" value="C:microtubule"/>
    <property type="evidence" value="ECO:0007669"/>
    <property type="project" value="TreeGrafter"/>
</dbReference>
<dbReference type="InterPro" id="IPR000375">
    <property type="entry name" value="Dynamin_stalk"/>
</dbReference>
<feature type="transmembrane region" description="Helical" evidence="9">
    <location>
        <begin position="69"/>
        <end position="88"/>
    </location>
</feature>
<dbReference type="InterPro" id="IPR001401">
    <property type="entry name" value="Dynamin_GTPase"/>
</dbReference>
<dbReference type="InterPro" id="IPR018108">
    <property type="entry name" value="MCP_transmembrane"/>
</dbReference>
<evidence type="ECO:0000256" key="5">
    <source>
        <dbReference type="ARBA" id="ARBA00023134"/>
    </source>
</evidence>
<feature type="repeat" description="Solcar" evidence="7">
    <location>
        <begin position="12"/>
        <end position="97"/>
    </location>
</feature>
<sequence length="1152" mass="125114">MDNNGGQGDVALNPTIDFIAGTVSAFHSTLVRQANLVKVRFQTPEIASKYTSTLQALVRIVREERFLGLYKGITSPLATVALMNGLVFSSYRFLLKLQLSHADAVPTISQIALAGAGCGIISSILTTPTELIKIRQQSLLTPTTARQVALQIFREEGVRGLCRGLPVTALRDCGYGAYFAAYEVTCRYFSTPDPSKGGDILAQVETEFNTLSWPALLFAGGVAGIVGWIATFPLDVVKTRMQGSAPILEPVGMPSTVTRPQSLPSTSSTSTSRMPLLAKQEMRDVNPYRTMWSTISHSYRNEGIGVFCRGLSPTLIRAIPVNMPGAHTPFTLFTSRIMDHDLIKLVNKLQDTFSNLGGELDMPQLVVVGSQSSGKSSVLETIVGRDFLPRGQGIVTRRPLVLQLINIAEPTDSSVREWGQFLHIDKKFTDFAEIRREIEQETFRVAGQNKGVSKLPISLRIYSPDVLDLTLVDLPGLTKIPVGDQPSDIERQIRNLVLDYITKPNCVILAVSPANVDLANSESLKLARSVDSQGRRTIGVLTKLDLMDAGTNALDILTGRVYPLKLGFIGIVNRSQQDINSEKTMTDARESEAEFFRNHSAYRNIAHKNGTQYLAKTLNQVLINHIRDKLPDMKARLNTLMTQAQQELNSFGDSAIFGDKNQQGGLVLRLMTQFARDFVSSIEGTKVDISTKELSGGARIYYIFNDIFGRALASIDATGNLDNQDIRTAIRNSTGPRPSLFVPELAFDLLVKPQIKLLEAPSLRCVELVYEELVKICHNCTSAELQRFPRLHAQLIEVVSELLRERLGPTSEYAQSLIEIQAAYINTNHPAFITGSANAAQQMSQPAKPPVAQPPQSTEPINGHRPTPEDDEDSHSDDTNAAAGPTSQIVKRSSSKSRTSRPSQGGSSGLGHSRPSSAFERANAHGGGMGGMNAGSSPPSGSARETFLNYFFGQNGPGPIAGSSVERAQHGHHLSGGGGPSSYGAGTAGMMGMSGGSDAHQIVPVGRDVSGADSGLSGGLMAGKRGMDGNSAAYDMKSLGRHIEAVSADGTQMTVREEMETQLIRSLIQSYFNIVRQSIQDIIPKAIMHFLVNHTAQQVQNRLVAALYKPDMFTEMLNEDEALVAERTRVKALLDAYKEAFKTLSDISLKST</sequence>
<dbReference type="GO" id="GO:0005739">
    <property type="term" value="C:mitochondrion"/>
    <property type="evidence" value="ECO:0007669"/>
    <property type="project" value="TreeGrafter"/>
</dbReference>
<evidence type="ECO:0000256" key="4">
    <source>
        <dbReference type="ARBA" id="ARBA00022989"/>
    </source>
</evidence>
<keyword evidence="5" id="KW-0342">GTP-binding</keyword>
<dbReference type="GO" id="GO:0016020">
    <property type="term" value="C:membrane"/>
    <property type="evidence" value="ECO:0007669"/>
    <property type="project" value="UniProtKB-SubCell"/>
</dbReference>
<dbReference type="InterPro" id="IPR023395">
    <property type="entry name" value="MCP_dom_sf"/>
</dbReference>
<dbReference type="GO" id="GO:0003924">
    <property type="term" value="F:GTPase activity"/>
    <property type="evidence" value="ECO:0007669"/>
    <property type="project" value="InterPro"/>
</dbReference>
<name>A0A8H5B550_9AGAR</name>
<dbReference type="Proteomes" id="UP000567179">
    <property type="component" value="Unassembled WGS sequence"/>
</dbReference>
<dbReference type="InterPro" id="IPR022812">
    <property type="entry name" value="Dynamin"/>
</dbReference>
<dbReference type="PROSITE" id="PS51718">
    <property type="entry name" value="G_DYNAMIN_2"/>
    <property type="match status" value="1"/>
</dbReference>
<dbReference type="GO" id="GO:0005777">
    <property type="term" value="C:peroxisome"/>
    <property type="evidence" value="ECO:0007669"/>
    <property type="project" value="TreeGrafter"/>
</dbReference>
<dbReference type="Gene3D" id="1.20.120.1240">
    <property type="entry name" value="Dynamin, middle domain"/>
    <property type="match status" value="2"/>
</dbReference>
<comment type="caution">
    <text evidence="12">The sequence shown here is derived from an EMBL/GenBank/DDBJ whole genome shotgun (WGS) entry which is preliminary data.</text>
</comment>
<evidence type="ECO:0000313" key="13">
    <source>
        <dbReference type="Proteomes" id="UP000567179"/>
    </source>
</evidence>
<dbReference type="PROSITE" id="PS51388">
    <property type="entry name" value="GED"/>
    <property type="match status" value="1"/>
</dbReference>
<dbReference type="InterPro" id="IPR027417">
    <property type="entry name" value="P-loop_NTPase"/>
</dbReference>
<dbReference type="AlphaFoldDB" id="A0A8H5B550"/>
<accession>A0A8H5B550</accession>
<dbReference type="PRINTS" id="PR00195">
    <property type="entry name" value="DYNAMIN"/>
</dbReference>
<dbReference type="GO" id="GO:0008017">
    <property type="term" value="F:microtubule binding"/>
    <property type="evidence" value="ECO:0007669"/>
    <property type="project" value="TreeGrafter"/>
</dbReference>
<evidence type="ECO:0000259" key="10">
    <source>
        <dbReference type="PROSITE" id="PS51388"/>
    </source>
</evidence>
<dbReference type="SUPFAM" id="SSF52540">
    <property type="entry name" value="P-loop containing nucleoside triphosphate hydrolases"/>
    <property type="match status" value="1"/>
</dbReference>
<dbReference type="PROSITE" id="PS50920">
    <property type="entry name" value="SOLCAR"/>
    <property type="match status" value="3"/>
</dbReference>
<evidence type="ECO:0000256" key="9">
    <source>
        <dbReference type="SAM" id="Phobius"/>
    </source>
</evidence>
<dbReference type="GO" id="GO:0000266">
    <property type="term" value="P:mitochondrial fission"/>
    <property type="evidence" value="ECO:0007669"/>
    <property type="project" value="TreeGrafter"/>
</dbReference>
<organism evidence="12 13">
    <name type="scientific">Psilocybe cf. subviscida</name>
    <dbReference type="NCBI Taxonomy" id="2480587"/>
    <lineage>
        <taxon>Eukaryota</taxon>
        <taxon>Fungi</taxon>
        <taxon>Dikarya</taxon>
        <taxon>Basidiomycota</taxon>
        <taxon>Agaricomycotina</taxon>
        <taxon>Agaricomycetes</taxon>
        <taxon>Agaricomycetidae</taxon>
        <taxon>Agaricales</taxon>
        <taxon>Agaricineae</taxon>
        <taxon>Strophariaceae</taxon>
        <taxon>Psilocybe</taxon>
    </lineage>
</organism>
<dbReference type="SUPFAM" id="SSF103506">
    <property type="entry name" value="Mitochondrial carrier"/>
    <property type="match status" value="1"/>
</dbReference>
<feature type="region of interest" description="Disordered" evidence="8">
    <location>
        <begin position="250"/>
        <end position="273"/>
    </location>
</feature>
<feature type="region of interest" description="Disordered" evidence="8">
    <location>
        <begin position="837"/>
        <end position="941"/>
    </location>
</feature>
<feature type="region of interest" description="Disordered" evidence="8">
    <location>
        <begin position="960"/>
        <end position="987"/>
    </location>
</feature>
<dbReference type="GO" id="GO:0005525">
    <property type="term" value="F:GTP binding"/>
    <property type="evidence" value="ECO:0007669"/>
    <property type="project" value="InterPro"/>
</dbReference>
<feature type="compositionally biased region" description="Polar residues" evidence="8">
    <location>
        <begin position="255"/>
        <end position="264"/>
    </location>
</feature>
<dbReference type="Pfam" id="PF00350">
    <property type="entry name" value="Dynamin_N"/>
    <property type="match status" value="1"/>
</dbReference>
<evidence type="ECO:0000256" key="2">
    <source>
        <dbReference type="ARBA" id="ARBA00022692"/>
    </source>
</evidence>
<dbReference type="InterPro" id="IPR020850">
    <property type="entry name" value="GED_dom"/>
</dbReference>
<dbReference type="GO" id="GO:0006897">
    <property type="term" value="P:endocytosis"/>
    <property type="evidence" value="ECO:0007669"/>
    <property type="project" value="TreeGrafter"/>
</dbReference>
<keyword evidence="13" id="KW-1185">Reference proteome</keyword>
<dbReference type="InterPro" id="IPR003130">
    <property type="entry name" value="GED"/>
</dbReference>
<dbReference type="Gene3D" id="1.50.40.10">
    <property type="entry name" value="Mitochondrial carrier domain"/>
    <property type="match status" value="1"/>
</dbReference>
<evidence type="ECO:0000259" key="11">
    <source>
        <dbReference type="PROSITE" id="PS51718"/>
    </source>
</evidence>
<keyword evidence="4 9" id="KW-1133">Transmembrane helix</keyword>
<reference evidence="12 13" key="1">
    <citation type="journal article" date="2020" name="ISME J.">
        <title>Uncovering the hidden diversity of litter-decomposition mechanisms in mushroom-forming fungi.</title>
        <authorList>
            <person name="Floudas D."/>
            <person name="Bentzer J."/>
            <person name="Ahren D."/>
            <person name="Johansson T."/>
            <person name="Persson P."/>
            <person name="Tunlid A."/>
        </authorList>
    </citation>
    <scope>NUCLEOTIDE SEQUENCE [LARGE SCALE GENOMIC DNA]</scope>
    <source>
        <strain evidence="12 13">CBS 101986</strain>
    </source>
</reference>
<dbReference type="OrthoDB" id="5061070at2759"/>
<dbReference type="PANTHER" id="PTHR11566:SF235">
    <property type="entry name" value="DYNAMIN-RELATED PROTEIN DNM1"/>
    <property type="match status" value="1"/>
</dbReference>
<evidence type="ECO:0000313" key="12">
    <source>
        <dbReference type="EMBL" id="KAF5316743.1"/>
    </source>
</evidence>
<feature type="domain" description="Dynamin-type G" evidence="11">
    <location>
        <begin position="359"/>
        <end position="631"/>
    </location>
</feature>
<evidence type="ECO:0000256" key="7">
    <source>
        <dbReference type="PROSITE-ProRule" id="PRU00282"/>
    </source>
</evidence>